<dbReference type="PANTHER" id="PTHR46696:SF4">
    <property type="entry name" value="BIOTIN BIOSYNTHESIS CYTOCHROME P450"/>
    <property type="match status" value="1"/>
</dbReference>
<dbReference type="Pfam" id="PF00067">
    <property type="entry name" value="p450"/>
    <property type="match status" value="1"/>
</dbReference>
<evidence type="ECO:0000256" key="2">
    <source>
        <dbReference type="SAM" id="MobiDB-lite"/>
    </source>
</evidence>
<dbReference type="Gene3D" id="1.10.630.10">
    <property type="entry name" value="Cytochrome P450"/>
    <property type="match status" value="1"/>
</dbReference>
<dbReference type="CDD" id="cd11033">
    <property type="entry name" value="CYP142-like"/>
    <property type="match status" value="1"/>
</dbReference>
<evidence type="ECO:0000256" key="1">
    <source>
        <dbReference type="ARBA" id="ARBA00010617"/>
    </source>
</evidence>
<evidence type="ECO:0000313" key="3">
    <source>
        <dbReference type="EMBL" id="GAA4120752.1"/>
    </source>
</evidence>
<keyword evidence="4" id="KW-1185">Reference proteome</keyword>
<organism evidence="3 4">
    <name type="scientific">Nocardioides fonticola</name>
    <dbReference type="NCBI Taxonomy" id="450363"/>
    <lineage>
        <taxon>Bacteria</taxon>
        <taxon>Bacillati</taxon>
        <taxon>Actinomycetota</taxon>
        <taxon>Actinomycetes</taxon>
        <taxon>Propionibacteriales</taxon>
        <taxon>Nocardioidaceae</taxon>
        <taxon>Nocardioides</taxon>
    </lineage>
</organism>
<comment type="caution">
    <text evidence="3">The sequence shown here is derived from an EMBL/GenBank/DDBJ whole genome shotgun (WGS) entry which is preliminary data.</text>
</comment>
<dbReference type="PRINTS" id="PR00359">
    <property type="entry name" value="BP450"/>
</dbReference>
<feature type="compositionally biased region" description="Low complexity" evidence="2">
    <location>
        <begin position="1"/>
        <end position="20"/>
    </location>
</feature>
<gene>
    <name evidence="3" type="ORF">GCM10022215_24720</name>
</gene>
<dbReference type="RefSeq" id="WP_344733710.1">
    <property type="nucleotide sequence ID" value="NZ_BAAAZH010000017.1"/>
</dbReference>
<evidence type="ECO:0000313" key="4">
    <source>
        <dbReference type="Proteomes" id="UP001501495"/>
    </source>
</evidence>
<proteinExistence type="inferred from homology"/>
<protein>
    <submittedName>
        <fullName evidence="3">Cytochrome P450</fullName>
    </submittedName>
</protein>
<feature type="region of interest" description="Disordered" evidence="2">
    <location>
        <begin position="1"/>
        <end position="28"/>
    </location>
</feature>
<dbReference type="InterPro" id="IPR002397">
    <property type="entry name" value="Cyt_P450_B"/>
</dbReference>
<sequence length="441" mass="48796">MDTVVEPAAAAPATPATPEASGRAERPYDPADLSSLAFWSSTAAERERTFAELRAARPISWHPPVEGRLIDDPNDQGFWAVVRHADLVEVTRRHDDFLSGEGIVFDSVPKELLDAAQGFIAMDPPDHTKIRRLLVSAFTPKQMARIEDRIEANARRIVDDIAAKGEVDFVREVAMLVPMHNIFDMMDVPEHHRLTLAETSELIATYRDLPGGDPDETIAVLFESLTRFQVIAGEIIAERRAHPGDDLVSALVQAEIDGERLTDADISSFFALLMVAGNDTTRQSTAHGMKALTDFPEQRAWLMEDLAGRLAPAVEEIVRWATPIMTFRRTAARDCELGGQRITAGDKVIMFYASANWDTDVFEHPERLDLGRTPNKHISFGGGGIHHCLGNQLARRQLAATFRELLTRLPDIAVSGETVYGHGTFFHTVSSMPVTFTPEGR</sequence>
<dbReference type="PANTHER" id="PTHR46696">
    <property type="entry name" value="P450, PUTATIVE (EUROFUNG)-RELATED"/>
    <property type="match status" value="1"/>
</dbReference>
<reference evidence="4" key="1">
    <citation type="journal article" date="2019" name="Int. J. Syst. Evol. Microbiol.">
        <title>The Global Catalogue of Microorganisms (GCM) 10K type strain sequencing project: providing services to taxonomists for standard genome sequencing and annotation.</title>
        <authorList>
            <consortium name="The Broad Institute Genomics Platform"/>
            <consortium name="The Broad Institute Genome Sequencing Center for Infectious Disease"/>
            <person name="Wu L."/>
            <person name="Ma J."/>
        </authorList>
    </citation>
    <scope>NUCLEOTIDE SEQUENCE [LARGE SCALE GENOMIC DNA]</scope>
    <source>
        <strain evidence="4">JCM 16703</strain>
    </source>
</reference>
<dbReference type="InterPro" id="IPR001128">
    <property type="entry name" value="Cyt_P450"/>
</dbReference>
<accession>A0ABP7XK99</accession>
<comment type="similarity">
    <text evidence="1">Belongs to the cytochrome P450 family.</text>
</comment>
<dbReference type="InterPro" id="IPR036396">
    <property type="entry name" value="Cyt_P450_sf"/>
</dbReference>
<name>A0ABP7XK99_9ACTN</name>
<dbReference type="EMBL" id="BAAAZH010000017">
    <property type="protein sequence ID" value="GAA4120752.1"/>
    <property type="molecule type" value="Genomic_DNA"/>
</dbReference>
<dbReference type="Proteomes" id="UP001501495">
    <property type="component" value="Unassembled WGS sequence"/>
</dbReference>
<dbReference type="SUPFAM" id="SSF48264">
    <property type="entry name" value="Cytochrome P450"/>
    <property type="match status" value="1"/>
</dbReference>